<accession>A0A4S2H2K9</accession>
<evidence type="ECO:0000313" key="2">
    <source>
        <dbReference type="EMBL" id="TGY89766.1"/>
    </source>
</evidence>
<gene>
    <name evidence="2" type="ORF">E5163_01090</name>
</gene>
<dbReference type="GO" id="GO:0005886">
    <property type="term" value="C:plasma membrane"/>
    <property type="evidence" value="ECO:0007669"/>
    <property type="project" value="TreeGrafter"/>
</dbReference>
<keyword evidence="3" id="KW-1185">Reference proteome</keyword>
<dbReference type="PANTHER" id="PTHR38442">
    <property type="entry name" value="INNER MEMBRANE PROTEIN-RELATED"/>
    <property type="match status" value="1"/>
</dbReference>
<reference evidence="2 3" key="1">
    <citation type="journal article" date="2017" name="Int. J. Syst. Evol. Microbiol.">
        <title>Marinicauda algicola sp. nov., isolated from a marine red alga Rhodosorus marinus.</title>
        <authorList>
            <person name="Jeong S.E."/>
            <person name="Jeon S.H."/>
            <person name="Chun B.H."/>
            <person name="Kim D.W."/>
            <person name="Jeon C.O."/>
        </authorList>
    </citation>
    <scope>NUCLEOTIDE SEQUENCE [LARGE SCALE GENOMIC DNA]</scope>
    <source>
        <strain evidence="2 3">JCM 31718</strain>
    </source>
</reference>
<evidence type="ECO:0000313" key="3">
    <source>
        <dbReference type="Proteomes" id="UP000308054"/>
    </source>
</evidence>
<proteinExistence type="predicted"/>
<evidence type="ECO:0000256" key="1">
    <source>
        <dbReference type="SAM" id="Phobius"/>
    </source>
</evidence>
<comment type="caution">
    <text evidence="2">The sequence shown here is derived from an EMBL/GenBank/DDBJ whole genome shotgun (WGS) entry which is preliminary data.</text>
</comment>
<keyword evidence="1" id="KW-0472">Membrane</keyword>
<dbReference type="Proteomes" id="UP000308054">
    <property type="component" value="Unassembled WGS sequence"/>
</dbReference>
<dbReference type="EMBL" id="SRXW01000001">
    <property type="protein sequence ID" value="TGY89766.1"/>
    <property type="molecule type" value="Genomic_DNA"/>
</dbReference>
<dbReference type="AlphaFoldDB" id="A0A4S2H2K9"/>
<sequence>MKAAHRLDDHARYPLPMPTDLSPAARMRIAATAALVAMAFVFAATHVWGRDEGLWGYVRAFAEAGLVGGLADWFAVTAIFRRPLGLPIPHTAVIPRNKQRIADAVGRFIADNFLDPALVGQRLKQADPGEQIGRLLADRSQARRIADGLVGALPDLLAFLDDEAVARFWRERLSEQASGARLAPAFGAVLQAVTAEGRHHALLNAALDEAFRALEENEARIRDAVRNQTPRLLRYTRLDKPVADRAIAAIEELLHDVATEPGHPVRGQLTRIVEDFARGLKDDPALQARIEVIVAETLTHPAVADFTQAGWRSAKAAVLIDARRGERSELAGHLADGLVTLGKAILCDREARAAFNARLTPVLVHLAERHGPDVARIVSDTIASWDADTIVDKLEANVGRDLQYIRLNGTLIGGLVGVTLHAATHAI</sequence>
<dbReference type="Pfam" id="PF04286">
    <property type="entry name" value="DUF445"/>
    <property type="match status" value="1"/>
</dbReference>
<name>A0A4S2H2K9_9PROT</name>
<dbReference type="PANTHER" id="PTHR38442:SF1">
    <property type="entry name" value="INNER MEMBRANE PROTEIN"/>
    <property type="match status" value="1"/>
</dbReference>
<dbReference type="InterPro" id="IPR007383">
    <property type="entry name" value="DUF445"/>
</dbReference>
<keyword evidence="1" id="KW-1133">Transmembrane helix</keyword>
<organism evidence="2 3">
    <name type="scientific">Marinicauda algicola</name>
    <dbReference type="NCBI Taxonomy" id="2029849"/>
    <lineage>
        <taxon>Bacteria</taxon>
        <taxon>Pseudomonadati</taxon>
        <taxon>Pseudomonadota</taxon>
        <taxon>Alphaproteobacteria</taxon>
        <taxon>Maricaulales</taxon>
        <taxon>Maricaulaceae</taxon>
        <taxon>Marinicauda</taxon>
    </lineage>
</organism>
<feature type="transmembrane region" description="Helical" evidence="1">
    <location>
        <begin position="29"/>
        <end position="48"/>
    </location>
</feature>
<keyword evidence="1" id="KW-0812">Transmembrane</keyword>
<feature type="transmembrane region" description="Helical" evidence="1">
    <location>
        <begin position="60"/>
        <end position="80"/>
    </location>
</feature>
<protein>
    <submittedName>
        <fullName evidence="2">DUF445 domain-containing protein</fullName>
    </submittedName>
</protein>